<keyword evidence="4 6" id="KW-1133">Transmembrane helix</keyword>
<feature type="transmembrane region" description="Helical" evidence="6">
    <location>
        <begin position="266"/>
        <end position="284"/>
    </location>
</feature>
<feature type="transmembrane region" description="Helical" evidence="6">
    <location>
        <begin position="146"/>
        <end position="166"/>
    </location>
</feature>
<dbReference type="Proteomes" id="UP000019132">
    <property type="component" value="Unassembled WGS sequence"/>
</dbReference>
<dbReference type="VEuPathDB" id="FungiDB:PYU1_G005400"/>
<evidence type="ECO:0000313" key="8">
    <source>
        <dbReference type="Proteomes" id="UP000019132"/>
    </source>
</evidence>
<sequence length="305" mass="34120">MGIVFAGSVLAEITQREPEVVRGSSQTMSYAAQQLFSCLSTAMYGGDFSSSMRFNAVMGVRAFFSLAIFPVSWYCISEDKVVRQSGRQYIAATYELIQQRAMYQIIAFRFFHNMFAWVMSTAPYLAQSLWVKVTPVNSSLTSTLGYFVATVALYGAKNFFTIWDVYRSQWFWLGVPIVEYLPYFAEYTISTLAVVETIEVGNEGGVYGLLMTVENVAYPFTTVVSKDLCANFDIGYEFFQVDDHYARASVKAKTQELKSTGGKSKWLGNGTIAYITFAFLWSLMTNRMTFSNSTSCLKIAGGDGC</sequence>
<keyword evidence="3 6" id="KW-0812">Transmembrane</keyword>
<dbReference type="InParanoid" id="K3WKB9"/>
<dbReference type="GO" id="GO:0016020">
    <property type="term" value="C:membrane"/>
    <property type="evidence" value="ECO:0007669"/>
    <property type="project" value="UniProtKB-SubCell"/>
</dbReference>
<keyword evidence="2" id="KW-0813">Transport</keyword>
<protein>
    <submittedName>
        <fullName evidence="7">Uncharacterized protein</fullName>
    </submittedName>
</protein>
<comment type="subcellular location">
    <subcellularLocation>
        <location evidence="1">Membrane</location>
        <topology evidence="1">Multi-pass membrane protein</topology>
    </subcellularLocation>
</comment>
<evidence type="ECO:0000256" key="6">
    <source>
        <dbReference type="SAM" id="Phobius"/>
    </source>
</evidence>
<feature type="transmembrane region" description="Helical" evidence="6">
    <location>
        <begin position="56"/>
        <end position="76"/>
    </location>
</feature>
<dbReference type="PANTHER" id="PTHR31585">
    <property type="entry name" value="FOLATE-BIOPTERIN TRANSPORTER 1, CHLOROPLASTIC"/>
    <property type="match status" value="1"/>
</dbReference>
<evidence type="ECO:0000313" key="7">
    <source>
        <dbReference type="EnsemblProtists" id="PYU1_T005411"/>
    </source>
</evidence>
<organism evidence="7 8">
    <name type="scientific">Globisporangium ultimum (strain ATCC 200006 / CBS 805.95 / DAOM BR144)</name>
    <name type="common">Pythium ultimum</name>
    <dbReference type="NCBI Taxonomy" id="431595"/>
    <lineage>
        <taxon>Eukaryota</taxon>
        <taxon>Sar</taxon>
        <taxon>Stramenopiles</taxon>
        <taxon>Oomycota</taxon>
        <taxon>Peronosporomycetes</taxon>
        <taxon>Pythiales</taxon>
        <taxon>Pythiaceae</taxon>
        <taxon>Globisporangium</taxon>
    </lineage>
</organism>
<dbReference type="InterPro" id="IPR039309">
    <property type="entry name" value="BT1"/>
</dbReference>
<reference evidence="8" key="2">
    <citation type="submission" date="2010-04" db="EMBL/GenBank/DDBJ databases">
        <authorList>
            <person name="Buell R."/>
            <person name="Hamilton J."/>
            <person name="Hostetler J."/>
        </authorList>
    </citation>
    <scope>NUCLEOTIDE SEQUENCE [LARGE SCALE GENOMIC DNA]</scope>
    <source>
        <strain evidence="8">DAOM:BR144</strain>
    </source>
</reference>
<reference evidence="7" key="3">
    <citation type="submission" date="2015-02" db="UniProtKB">
        <authorList>
            <consortium name="EnsemblProtists"/>
        </authorList>
    </citation>
    <scope>IDENTIFICATION</scope>
    <source>
        <strain evidence="7">DAOM BR144</strain>
    </source>
</reference>
<dbReference type="HOGENOM" id="CLU_018801_2_1_1"/>
<evidence type="ECO:0000256" key="2">
    <source>
        <dbReference type="ARBA" id="ARBA00022448"/>
    </source>
</evidence>
<dbReference type="PANTHER" id="PTHR31585:SF5">
    <property type="entry name" value="RNA-BINDING S4 DOMAIN-CONTAINING PROTEIN"/>
    <property type="match status" value="1"/>
</dbReference>
<keyword evidence="5 6" id="KW-0472">Membrane</keyword>
<dbReference type="EMBL" id="GL376633">
    <property type="status" value="NOT_ANNOTATED_CDS"/>
    <property type="molecule type" value="Genomic_DNA"/>
</dbReference>
<evidence type="ECO:0000256" key="3">
    <source>
        <dbReference type="ARBA" id="ARBA00022692"/>
    </source>
</evidence>
<dbReference type="EnsemblProtists" id="PYU1_T005411">
    <property type="protein sequence ID" value="PYU1_T005411"/>
    <property type="gene ID" value="PYU1_G005400"/>
</dbReference>
<name>K3WKB9_GLOUD</name>
<evidence type="ECO:0000256" key="5">
    <source>
        <dbReference type="ARBA" id="ARBA00023136"/>
    </source>
</evidence>
<evidence type="ECO:0000256" key="1">
    <source>
        <dbReference type="ARBA" id="ARBA00004141"/>
    </source>
</evidence>
<evidence type="ECO:0000256" key="4">
    <source>
        <dbReference type="ARBA" id="ARBA00022989"/>
    </source>
</evidence>
<accession>K3WKB9</accession>
<dbReference type="STRING" id="431595.K3WKB9"/>
<dbReference type="AlphaFoldDB" id="K3WKB9"/>
<keyword evidence="8" id="KW-1185">Reference proteome</keyword>
<dbReference type="eggNOG" id="ENOG502SKEV">
    <property type="taxonomic scope" value="Eukaryota"/>
</dbReference>
<feature type="transmembrane region" description="Helical" evidence="6">
    <location>
        <begin position="106"/>
        <end position="126"/>
    </location>
</feature>
<reference evidence="8" key="1">
    <citation type="journal article" date="2010" name="Genome Biol.">
        <title>Genome sequence of the necrotrophic plant pathogen Pythium ultimum reveals original pathogenicity mechanisms and effector repertoire.</title>
        <authorList>
            <person name="Levesque C.A."/>
            <person name="Brouwer H."/>
            <person name="Cano L."/>
            <person name="Hamilton J.P."/>
            <person name="Holt C."/>
            <person name="Huitema E."/>
            <person name="Raffaele S."/>
            <person name="Robideau G.P."/>
            <person name="Thines M."/>
            <person name="Win J."/>
            <person name="Zerillo M.M."/>
            <person name="Beakes G.W."/>
            <person name="Boore J.L."/>
            <person name="Busam D."/>
            <person name="Dumas B."/>
            <person name="Ferriera S."/>
            <person name="Fuerstenberg S.I."/>
            <person name="Gachon C.M."/>
            <person name="Gaulin E."/>
            <person name="Govers F."/>
            <person name="Grenville-Briggs L."/>
            <person name="Horner N."/>
            <person name="Hostetler J."/>
            <person name="Jiang R.H."/>
            <person name="Johnson J."/>
            <person name="Krajaejun T."/>
            <person name="Lin H."/>
            <person name="Meijer H.J."/>
            <person name="Moore B."/>
            <person name="Morris P."/>
            <person name="Phuntmart V."/>
            <person name="Puiu D."/>
            <person name="Shetty J."/>
            <person name="Stajich J.E."/>
            <person name="Tripathy S."/>
            <person name="Wawra S."/>
            <person name="van West P."/>
            <person name="Whitty B.R."/>
            <person name="Coutinho P.M."/>
            <person name="Henrissat B."/>
            <person name="Martin F."/>
            <person name="Thomas P.D."/>
            <person name="Tyler B.M."/>
            <person name="De Vries R.P."/>
            <person name="Kamoun S."/>
            <person name="Yandell M."/>
            <person name="Tisserat N."/>
            <person name="Buell C.R."/>
        </authorList>
    </citation>
    <scope>NUCLEOTIDE SEQUENCE</scope>
    <source>
        <strain evidence="8">DAOM:BR144</strain>
    </source>
</reference>
<proteinExistence type="predicted"/>